<dbReference type="EMBL" id="ANIZ01003633">
    <property type="protein sequence ID" value="ETI32494.1"/>
    <property type="molecule type" value="Genomic_DNA"/>
</dbReference>
<protein>
    <submittedName>
        <fullName evidence="1">Uncharacterized protein</fullName>
    </submittedName>
</protein>
<dbReference type="HOGENOM" id="CLU_3018474_0_0_1"/>
<gene>
    <name evidence="1" type="ORF">F443_20719</name>
</gene>
<dbReference type="eggNOG" id="ENOG502RGY6">
    <property type="taxonomic scope" value="Eukaryota"/>
</dbReference>
<dbReference type="Proteomes" id="UP000018721">
    <property type="component" value="Unassembled WGS sequence"/>
</dbReference>
<organism evidence="1 2">
    <name type="scientific">Phytophthora nicotianae P1569</name>
    <dbReference type="NCBI Taxonomy" id="1317065"/>
    <lineage>
        <taxon>Eukaryota</taxon>
        <taxon>Sar</taxon>
        <taxon>Stramenopiles</taxon>
        <taxon>Oomycota</taxon>
        <taxon>Peronosporomycetes</taxon>
        <taxon>Peronosporales</taxon>
        <taxon>Peronosporaceae</taxon>
        <taxon>Phytophthora</taxon>
    </lineage>
</organism>
<evidence type="ECO:0000313" key="2">
    <source>
        <dbReference type="Proteomes" id="UP000018721"/>
    </source>
</evidence>
<dbReference type="AlphaFoldDB" id="V9E079"/>
<keyword evidence="2" id="KW-1185">Reference proteome</keyword>
<evidence type="ECO:0000313" key="1">
    <source>
        <dbReference type="EMBL" id="ETI32494.1"/>
    </source>
</evidence>
<accession>V9E079</accession>
<comment type="caution">
    <text evidence="1">The sequence shown here is derived from an EMBL/GenBank/DDBJ whole genome shotgun (WGS) entry which is preliminary data.</text>
</comment>
<name>V9E079_PHYNI</name>
<proteinExistence type="predicted"/>
<sequence length="56" mass="6539">MSVSVDYMMNNGKKFVVKITSWHSKSESRGDNSIRRCVLLTVVLNQLCVRPRYLDY</sequence>
<reference evidence="1 2" key="1">
    <citation type="submission" date="2013-11" db="EMBL/GenBank/DDBJ databases">
        <title>The Genome Sequence of Phytophthora parasitica P1569.</title>
        <authorList>
            <consortium name="The Broad Institute Genomics Platform"/>
            <person name="Russ C."/>
            <person name="Tyler B."/>
            <person name="Panabieres F."/>
            <person name="Shan W."/>
            <person name="Tripathy S."/>
            <person name="Grunwald N."/>
            <person name="Machado M."/>
            <person name="Johnson C.S."/>
            <person name="Arredondo F."/>
            <person name="Hong C."/>
            <person name="Coffey M."/>
            <person name="Young S.K."/>
            <person name="Zeng Q."/>
            <person name="Gargeya S."/>
            <person name="Fitzgerald M."/>
            <person name="Abouelleil A."/>
            <person name="Alvarado L."/>
            <person name="Chapman S.B."/>
            <person name="Gainer-Dewar J."/>
            <person name="Goldberg J."/>
            <person name="Griggs A."/>
            <person name="Gujja S."/>
            <person name="Hansen M."/>
            <person name="Howarth C."/>
            <person name="Imamovic A."/>
            <person name="Ireland A."/>
            <person name="Larimer J."/>
            <person name="McCowan C."/>
            <person name="Murphy C."/>
            <person name="Pearson M."/>
            <person name="Poon T.W."/>
            <person name="Priest M."/>
            <person name="Roberts A."/>
            <person name="Saif S."/>
            <person name="Shea T."/>
            <person name="Sykes S."/>
            <person name="Wortman J."/>
            <person name="Nusbaum C."/>
            <person name="Birren B."/>
        </authorList>
    </citation>
    <scope>NUCLEOTIDE SEQUENCE [LARGE SCALE GENOMIC DNA]</scope>
    <source>
        <strain evidence="1 2">P1569</strain>
    </source>
</reference>